<sequence>MSKLNRFVQSEQNLYIINSITTFKKSCISSLNNQFCNYCKQS</sequence>
<accession>A0A4R7CUV1</accession>
<dbReference type="AlphaFoldDB" id="A0A4R7CUV1"/>
<reference evidence="1 2" key="1">
    <citation type="submission" date="2019-03" db="EMBL/GenBank/DDBJ databases">
        <title>Genomic Encyclopedia of Type Strains, Phase III (KMG-III): the genomes of soil and plant-associated and newly described type strains.</title>
        <authorList>
            <person name="Whitman W."/>
        </authorList>
    </citation>
    <scope>NUCLEOTIDE SEQUENCE [LARGE SCALE GENOMIC DNA]</scope>
    <source>
        <strain evidence="1 2">CGMCC 1.12801</strain>
    </source>
</reference>
<gene>
    <name evidence="1" type="ORF">B0I21_11228</name>
</gene>
<proteinExistence type="predicted"/>
<evidence type="ECO:0000313" key="1">
    <source>
        <dbReference type="EMBL" id="TDS08413.1"/>
    </source>
</evidence>
<dbReference type="Proteomes" id="UP000294752">
    <property type="component" value="Unassembled WGS sequence"/>
</dbReference>
<keyword evidence="2" id="KW-1185">Reference proteome</keyword>
<organism evidence="1 2">
    <name type="scientific">Sphingobacterium paludis</name>
    <dbReference type="NCBI Taxonomy" id="1476465"/>
    <lineage>
        <taxon>Bacteria</taxon>
        <taxon>Pseudomonadati</taxon>
        <taxon>Bacteroidota</taxon>
        <taxon>Sphingobacteriia</taxon>
        <taxon>Sphingobacteriales</taxon>
        <taxon>Sphingobacteriaceae</taxon>
        <taxon>Sphingobacterium</taxon>
    </lineage>
</organism>
<evidence type="ECO:0000313" key="2">
    <source>
        <dbReference type="Proteomes" id="UP000294752"/>
    </source>
</evidence>
<comment type="caution">
    <text evidence="1">The sequence shown here is derived from an EMBL/GenBank/DDBJ whole genome shotgun (WGS) entry which is preliminary data.</text>
</comment>
<protein>
    <submittedName>
        <fullName evidence="1">Uncharacterized protein</fullName>
    </submittedName>
</protein>
<dbReference type="EMBL" id="SNZV01000012">
    <property type="protein sequence ID" value="TDS08413.1"/>
    <property type="molecule type" value="Genomic_DNA"/>
</dbReference>
<name>A0A4R7CUV1_9SPHI</name>